<feature type="domain" description="IC97/Casc1 N-terminal" evidence="3">
    <location>
        <begin position="64"/>
        <end position="273"/>
    </location>
</feature>
<dbReference type="STRING" id="121224.E0W1V7"/>
<feature type="domain" description="CASC1 C-terminal" evidence="2">
    <location>
        <begin position="541"/>
        <end position="711"/>
    </location>
</feature>
<dbReference type="PRINTS" id="PR02043">
    <property type="entry name" value="CANCERSCCP1"/>
</dbReference>
<dbReference type="AlphaFoldDB" id="E0W1V7"/>
<dbReference type="InterPro" id="IPR031826">
    <property type="entry name" value="IC97/Casc1_N"/>
</dbReference>
<dbReference type="Pfam" id="PF12366">
    <property type="entry name" value="Casc1_C"/>
    <property type="match status" value="1"/>
</dbReference>
<dbReference type="KEGG" id="phu:Phum_PHUM580000"/>
<dbReference type="OrthoDB" id="297923at2759"/>
<dbReference type="GeneID" id="8232221"/>
<dbReference type="CTD" id="8232221"/>
<protein>
    <submittedName>
        <fullName evidence="4 5">Uncharacterized protein</fullName>
    </submittedName>
</protein>
<accession>E0W1V7</accession>
<dbReference type="EMBL" id="AAZO01007058">
    <property type="status" value="NOT_ANNOTATED_CDS"/>
    <property type="molecule type" value="Genomic_DNA"/>
</dbReference>
<dbReference type="VEuPathDB" id="VectorBase:PHUM580000"/>
<dbReference type="HOGENOM" id="CLU_003945_1_0_1"/>
<dbReference type="GO" id="GO:0048487">
    <property type="term" value="F:beta-tubulin binding"/>
    <property type="evidence" value="ECO:0007669"/>
    <property type="project" value="TreeGrafter"/>
</dbReference>
<dbReference type="GO" id="GO:0005930">
    <property type="term" value="C:axoneme"/>
    <property type="evidence" value="ECO:0007669"/>
    <property type="project" value="TreeGrafter"/>
</dbReference>
<dbReference type="GO" id="GO:0008017">
    <property type="term" value="F:microtubule binding"/>
    <property type="evidence" value="ECO:0007669"/>
    <property type="project" value="TreeGrafter"/>
</dbReference>
<proteinExistence type="inferred from homology"/>
<dbReference type="EMBL" id="DS235873">
    <property type="protein sequence ID" value="EEB19551.1"/>
    <property type="molecule type" value="Genomic_DNA"/>
</dbReference>
<dbReference type="EnsemblMetazoa" id="PHUM580000-RA">
    <property type="protein sequence ID" value="PHUM580000-PA"/>
    <property type="gene ID" value="PHUM580000"/>
</dbReference>
<sequence>MENSFIKRKSETLEFLLNPKNVPEDIIETFRKKLKKKKLKPAYMKKLLARVNEEIKQRTIKQKQEYLKDTKVRVQREWEINRDRVEKYEAERLWRQSELEKSNKVLSEINTHWAKTKTQKRKQKEWEQYLSGSRLPNPGSITEMNTYIFQWMEYENNDTMAYCLEKTDEVMKCETYDRSHRLLLNPLCWFPPKQLLDGLEEVINDPPPESSLNYIEDLKELRHELRSLLQKNIDAATFRLFSRIETDMVSMNVTTSKYTAKGNHFRMSLWAELITPIPSSRLKEVRHPLKVVFEETDVIIIVPVNLLDIHKVMRSAWLYYDHWSDTSRTYKCHPLPKFYSKSVYELFMEENETKIELMNYRKTLENIKKHMISTLPPDPSLSQELLTWDSEPQRALSEEVAFKEWEEEDNLGKLTKSILNENEVNLRERTILGDLLLIEILHQPPQPKFLRYKHSVLLSETQVLPELMRVDYYYKLNQPETEDEEGEDAAETKREKIRRIAMSRNDLLEGKKKLVSIELKRCETVTWFEDPKVALWDANRKYWSNEDIYETNYEDDGTITFNCGRLGLFGFHVTRYKNMPYEDWLFESDNDNGVNFYLKTSMVELNFIIRKNKVCLEQIRNAPNKVIWSSIVGNFYTPDDLAKYLKKKGLDIFPQPDAGTYVDTIKSKHYVVEKTIYQIWGLFSQSFRFKRSKFNQSAGRSNILFLAQEVNPNHQCDYSLIQNSMCSSYVLKMKEDTSTSYNPEPMSGTAKYVDLYGLLYKNSTINCKKKLRKTSQSLIQTVKEFLHMVRPLSFS</sequence>
<organism>
    <name type="scientific">Pediculus humanus subsp. corporis</name>
    <name type="common">Body louse</name>
    <dbReference type="NCBI Taxonomy" id="121224"/>
    <lineage>
        <taxon>Eukaryota</taxon>
        <taxon>Metazoa</taxon>
        <taxon>Ecdysozoa</taxon>
        <taxon>Arthropoda</taxon>
        <taxon>Hexapoda</taxon>
        <taxon>Insecta</taxon>
        <taxon>Pterygota</taxon>
        <taxon>Neoptera</taxon>
        <taxon>Paraneoptera</taxon>
        <taxon>Psocodea</taxon>
        <taxon>Troctomorpha</taxon>
        <taxon>Phthiraptera</taxon>
        <taxon>Anoplura</taxon>
        <taxon>Pediculidae</taxon>
        <taxon>Pediculus</taxon>
    </lineage>
</organism>
<evidence type="ECO:0000313" key="5">
    <source>
        <dbReference type="EnsemblMetazoa" id="PHUM580000-PA"/>
    </source>
</evidence>
<dbReference type="RefSeq" id="XP_002432289.1">
    <property type="nucleotide sequence ID" value="XM_002432244.1"/>
</dbReference>
<evidence type="ECO:0000313" key="6">
    <source>
        <dbReference type="Proteomes" id="UP000009046"/>
    </source>
</evidence>
<evidence type="ECO:0000256" key="1">
    <source>
        <dbReference type="ARBA" id="ARBA00024332"/>
    </source>
</evidence>
<name>E0W1V7_PEDHC</name>
<dbReference type="eggNOG" id="ENOG502QQM9">
    <property type="taxonomic scope" value="Eukaryota"/>
</dbReference>
<dbReference type="OMA" id="CHEMSSS"/>
<dbReference type="Proteomes" id="UP000009046">
    <property type="component" value="Unassembled WGS sequence"/>
</dbReference>
<dbReference type="FunCoup" id="E0W1V7">
    <property type="interactions" value="8"/>
</dbReference>
<dbReference type="PANTHER" id="PTHR20929:SF11">
    <property type="entry name" value="DYNEIN AXONEMAL INTERMEDIATE CHAIN 7"/>
    <property type="match status" value="1"/>
</dbReference>
<reference evidence="5" key="3">
    <citation type="submission" date="2020-05" db="UniProtKB">
        <authorList>
            <consortium name="EnsemblMetazoa"/>
        </authorList>
    </citation>
    <scope>IDENTIFICATION</scope>
    <source>
        <strain evidence="5">USDA</strain>
    </source>
</reference>
<dbReference type="Pfam" id="PF15927">
    <property type="entry name" value="Casc1_N"/>
    <property type="match status" value="1"/>
</dbReference>
<keyword evidence="6" id="KW-1185">Reference proteome</keyword>
<evidence type="ECO:0000313" key="4">
    <source>
        <dbReference type="EMBL" id="EEB19551.1"/>
    </source>
</evidence>
<dbReference type="PANTHER" id="PTHR20929">
    <property type="entry name" value="LUNG ADENOMA SUSCEPTIBILITY 1-RELATED"/>
    <property type="match status" value="1"/>
</dbReference>
<evidence type="ECO:0000259" key="3">
    <source>
        <dbReference type="Pfam" id="PF15927"/>
    </source>
</evidence>
<dbReference type="InterPro" id="IPR022110">
    <property type="entry name" value="CASC1_C"/>
</dbReference>
<dbReference type="InParanoid" id="E0W1V7"/>
<dbReference type="InterPro" id="IPR023247">
    <property type="entry name" value="IC97/Dnai7-like"/>
</dbReference>
<comment type="similarity">
    <text evidence="1">Belongs to the DNAI7 family.</text>
</comment>
<gene>
    <name evidence="5" type="primary">8232221</name>
    <name evidence="4" type="ORF">Phum_PHUM580000</name>
</gene>
<evidence type="ECO:0000259" key="2">
    <source>
        <dbReference type="Pfam" id="PF12366"/>
    </source>
</evidence>
<reference evidence="4" key="2">
    <citation type="submission" date="2007-04" db="EMBL/GenBank/DDBJ databases">
        <title>The genome of the human body louse.</title>
        <authorList>
            <consortium name="The Human Body Louse Genome Consortium"/>
            <person name="Kirkness E."/>
            <person name="Walenz B."/>
            <person name="Hass B."/>
            <person name="Bruggner R."/>
            <person name="Strausberg R."/>
        </authorList>
    </citation>
    <scope>NUCLEOTIDE SEQUENCE</scope>
    <source>
        <strain evidence="4">USDA</strain>
    </source>
</reference>
<reference evidence="4" key="1">
    <citation type="submission" date="2007-04" db="EMBL/GenBank/DDBJ databases">
        <title>Annotation of Pediculus humanus corporis strain USDA.</title>
        <authorList>
            <person name="Kirkness E."/>
            <person name="Hannick L."/>
            <person name="Hass B."/>
            <person name="Bruggner R."/>
            <person name="Lawson D."/>
            <person name="Bidwell S."/>
            <person name="Joardar V."/>
            <person name="Caler E."/>
            <person name="Walenz B."/>
            <person name="Inman J."/>
            <person name="Schobel S."/>
            <person name="Galinsky K."/>
            <person name="Amedeo P."/>
            <person name="Strausberg R."/>
        </authorList>
    </citation>
    <scope>NUCLEOTIDE SEQUENCE</scope>
    <source>
        <strain evidence="4">USDA</strain>
    </source>
</reference>